<protein>
    <submittedName>
        <fullName evidence="1">Uncharacterized protein</fullName>
    </submittedName>
</protein>
<accession>X1BEB2</accession>
<dbReference type="AlphaFoldDB" id="X1BEB2"/>
<gene>
    <name evidence="1" type="ORF">S01H4_33426</name>
</gene>
<organism evidence="1">
    <name type="scientific">marine sediment metagenome</name>
    <dbReference type="NCBI Taxonomy" id="412755"/>
    <lineage>
        <taxon>unclassified sequences</taxon>
        <taxon>metagenomes</taxon>
        <taxon>ecological metagenomes</taxon>
    </lineage>
</organism>
<evidence type="ECO:0000313" key="1">
    <source>
        <dbReference type="EMBL" id="GAG79532.1"/>
    </source>
</evidence>
<dbReference type="EMBL" id="BART01017591">
    <property type="protein sequence ID" value="GAG79532.1"/>
    <property type="molecule type" value="Genomic_DNA"/>
</dbReference>
<proteinExistence type="predicted"/>
<sequence>MVKAAERIIDFLQNLKKTNPDVFSLLGNYVQSLLSYMGVEIKR</sequence>
<comment type="caution">
    <text evidence="1">The sequence shown here is derived from an EMBL/GenBank/DDBJ whole genome shotgun (WGS) entry which is preliminary data.</text>
</comment>
<name>X1BEB2_9ZZZZ</name>
<feature type="non-terminal residue" evidence="1">
    <location>
        <position position="43"/>
    </location>
</feature>
<reference evidence="1" key="1">
    <citation type="journal article" date="2014" name="Front. Microbiol.">
        <title>High frequency of phylogenetically diverse reductive dehalogenase-homologous genes in deep subseafloor sedimentary metagenomes.</title>
        <authorList>
            <person name="Kawai M."/>
            <person name="Futagami T."/>
            <person name="Toyoda A."/>
            <person name="Takaki Y."/>
            <person name="Nishi S."/>
            <person name="Hori S."/>
            <person name="Arai W."/>
            <person name="Tsubouchi T."/>
            <person name="Morono Y."/>
            <person name="Uchiyama I."/>
            <person name="Ito T."/>
            <person name="Fujiyama A."/>
            <person name="Inagaki F."/>
            <person name="Takami H."/>
        </authorList>
    </citation>
    <scope>NUCLEOTIDE SEQUENCE</scope>
    <source>
        <strain evidence="1">Expedition CK06-06</strain>
    </source>
</reference>